<comment type="similarity">
    <text evidence="1">Belongs to the NodU/CmcH family.</text>
</comment>
<feature type="domain" description="Carbamoyltransferase" evidence="2">
    <location>
        <begin position="2"/>
        <end position="81"/>
    </location>
</feature>
<protein>
    <submittedName>
        <fullName evidence="4">Carbamoyltransferase</fullName>
    </submittedName>
</protein>
<dbReference type="Proteomes" id="UP000608420">
    <property type="component" value="Unassembled WGS sequence"/>
</dbReference>
<dbReference type="PANTHER" id="PTHR34847:SF1">
    <property type="entry name" value="NODULATION PROTEIN U"/>
    <property type="match status" value="1"/>
</dbReference>
<dbReference type="PANTHER" id="PTHR34847">
    <property type="entry name" value="NODULATION PROTEIN U"/>
    <property type="match status" value="1"/>
</dbReference>
<dbReference type="InterPro" id="IPR031730">
    <property type="entry name" value="Carbam_trans_C"/>
</dbReference>
<dbReference type="InterPro" id="IPR038152">
    <property type="entry name" value="Carbam_trans_C_sf"/>
</dbReference>
<organism evidence="4 5">
    <name type="scientific">Paenibacillus aceti</name>
    <dbReference type="NCBI Taxonomy" id="1820010"/>
    <lineage>
        <taxon>Bacteria</taxon>
        <taxon>Bacillati</taxon>
        <taxon>Bacillota</taxon>
        <taxon>Bacilli</taxon>
        <taxon>Bacillales</taxon>
        <taxon>Paenibacillaceae</taxon>
        <taxon>Paenibacillus</taxon>
    </lineage>
</organism>
<keyword evidence="5" id="KW-1185">Reference proteome</keyword>
<gene>
    <name evidence="4" type="ORF">GCM10010913_26120</name>
</gene>
<dbReference type="RefSeq" id="WP_162944305.1">
    <property type="nucleotide sequence ID" value="NZ_KZ987724.1"/>
</dbReference>
<accession>A0ABQ1VWP7</accession>
<dbReference type="Gene3D" id="3.30.420.40">
    <property type="match status" value="2"/>
</dbReference>
<dbReference type="InterPro" id="IPR003696">
    <property type="entry name" value="Carbtransf_dom"/>
</dbReference>
<sequence length="549" mass="60630">MRILGVSAPYHDGSACLIEDGELVCAVEEERLIRNKRAWGKFPVNAAKWCLESRGLTLEDVDKIAYPWERDKIQDRTLANYEVNSRRLFPPELFGYQPRNAQIEDVDHHLSHAASTFRFSGFPSAAILIIDGTGESVGTTLYHGQADGTIKLLRSWSSNLSLGLFYEGATQYAGFSKLEAGKLMGLAPYGVGEVLPYVRLTEDGYEMDVPELPTQEHVTQYWVQRLIKDFGPANRRKYEYELATCYNQEKTEFDERITKVAASVQLTLDTVILHLARLAKQLTGEDNLCLAGGVALNCTSNGKVLVEQLFKDIFVPGPANDTGASIGAAAELWYQATGLPLKPLKDLGLGPKFSTDYIGALLKKLGIPHSSSNSIEVVAKLLGEGKIGAWFSGGIEIGPRALGHRSIIANPALGANKDRLNIDVKKRETWRPYGPSMLEEYTETAFGQPLDLPYMLFTLPVTGDRQNLTAVTHVDGTTRVQTVANNPNDPYANLLNQVKTTLGFPAVVNTSFNIAGEPVVCRPEEAIRSFYASPLEFMYLEGYLIWKES</sequence>
<comment type="caution">
    <text evidence="4">The sequence shown here is derived from an EMBL/GenBank/DDBJ whole genome shotgun (WGS) entry which is preliminary data.</text>
</comment>
<dbReference type="SUPFAM" id="SSF53067">
    <property type="entry name" value="Actin-like ATPase domain"/>
    <property type="match status" value="1"/>
</dbReference>
<name>A0ABQ1VWP7_9BACL</name>
<evidence type="ECO:0000313" key="4">
    <source>
        <dbReference type="EMBL" id="GGG03141.1"/>
    </source>
</evidence>
<dbReference type="Gene3D" id="3.90.870.20">
    <property type="entry name" value="Carbamoyltransferase, C-terminal domain"/>
    <property type="match status" value="1"/>
</dbReference>
<evidence type="ECO:0000313" key="5">
    <source>
        <dbReference type="Proteomes" id="UP000608420"/>
    </source>
</evidence>
<dbReference type="Pfam" id="PF02543">
    <property type="entry name" value="Carbam_trans_N"/>
    <property type="match status" value="2"/>
</dbReference>
<dbReference type="EMBL" id="BMIW01000018">
    <property type="protein sequence ID" value="GGG03141.1"/>
    <property type="molecule type" value="Genomic_DNA"/>
</dbReference>
<feature type="domain" description="Carbamoyltransferase C-terminal" evidence="3">
    <location>
        <begin position="379"/>
        <end position="547"/>
    </location>
</feature>
<evidence type="ECO:0000256" key="1">
    <source>
        <dbReference type="ARBA" id="ARBA00006129"/>
    </source>
</evidence>
<reference evidence="5" key="1">
    <citation type="journal article" date="2019" name="Int. J. Syst. Evol. Microbiol.">
        <title>The Global Catalogue of Microorganisms (GCM) 10K type strain sequencing project: providing services to taxonomists for standard genome sequencing and annotation.</title>
        <authorList>
            <consortium name="The Broad Institute Genomics Platform"/>
            <consortium name="The Broad Institute Genome Sequencing Center for Infectious Disease"/>
            <person name="Wu L."/>
            <person name="Ma J."/>
        </authorList>
    </citation>
    <scope>NUCLEOTIDE SEQUENCE [LARGE SCALE GENOMIC DNA]</scope>
    <source>
        <strain evidence="5">CGMCC 1.15420</strain>
    </source>
</reference>
<proteinExistence type="inferred from homology"/>
<evidence type="ECO:0000259" key="3">
    <source>
        <dbReference type="Pfam" id="PF16861"/>
    </source>
</evidence>
<dbReference type="CDD" id="cd24098">
    <property type="entry name" value="ASKHA_NBD_TobZ_N"/>
    <property type="match status" value="1"/>
</dbReference>
<feature type="domain" description="Carbamoyltransferase" evidence="2">
    <location>
        <begin position="104"/>
        <end position="329"/>
    </location>
</feature>
<evidence type="ECO:0000259" key="2">
    <source>
        <dbReference type="Pfam" id="PF02543"/>
    </source>
</evidence>
<dbReference type="InterPro" id="IPR051338">
    <property type="entry name" value="NodU/CmcH_Carbamoyltrnsfr"/>
</dbReference>
<dbReference type="Pfam" id="PF16861">
    <property type="entry name" value="Carbam_trans_C"/>
    <property type="match status" value="1"/>
</dbReference>
<dbReference type="InterPro" id="IPR043129">
    <property type="entry name" value="ATPase_NBD"/>
</dbReference>